<dbReference type="Proteomes" id="UP000549616">
    <property type="component" value="Unassembled WGS sequence"/>
</dbReference>
<gene>
    <name evidence="3" type="ORF">HNR02_005056</name>
</gene>
<dbReference type="SMART" id="SM00065">
    <property type="entry name" value="GAF"/>
    <property type="match status" value="1"/>
</dbReference>
<proteinExistence type="inferred from homology"/>
<accession>A0A853B8U4</accession>
<dbReference type="InterPro" id="IPR003018">
    <property type="entry name" value="GAF"/>
</dbReference>
<feature type="domain" description="GAF" evidence="2">
    <location>
        <begin position="63"/>
        <end position="221"/>
    </location>
</feature>
<evidence type="ECO:0000259" key="2">
    <source>
        <dbReference type="SMART" id="SM00065"/>
    </source>
</evidence>
<dbReference type="RefSeq" id="WP_179775580.1">
    <property type="nucleotide sequence ID" value="NZ_JACCFK010000001.1"/>
</dbReference>
<dbReference type="PANTHER" id="PTHR33744:SF1">
    <property type="entry name" value="DNA-BINDING TRANSCRIPTIONAL ACTIVATOR ADER"/>
    <property type="match status" value="1"/>
</dbReference>
<organism evidence="3 4">
    <name type="scientific">Amycolatopsis endophytica</name>
    <dbReference type="NCBI Taxonomy" id="860233"/>
    <lineage>
        <taxon>Bacteria</taxon>
        <taxon>Bacillati</taxon>
        <taxon>Actinomycetota</taxon>
        <taxon>Actinomycetes</taxon>
        <taxon>Pseudonocardiales</taxon>
        <taxon>Pseudonocardiaceae</taxon>
        <taxon>Amycolatopsis</taxon>
    </lineage>
</organism>
<evidence type="ECO:0000256" key="1">
    <source>
        <dbReference type="ARBA" id="ARBA00006754"/>
    </source>
</evidence>
<dbReference type="PANTHER" id="PTHR33744">
    <property type="entry name" value="CARBOHYDRATE DIACID REGULATOR"/>
    <property type="match status" value="1"/>
</dbReference>
<dbReference type="InterPro" id="IPR041522">
    <property type="entry name" value="CdaR_GGDEF"/>
</dbReference>
<evidence type="ECO:0000313" key="4">
    <source>
        <dbReference type="Proteomes" id="UP000549616"/>
    </source>
</evidence>
<dbReference type="InterPro" id="IPR051448">
    <property type="entry name" value="CdaR-like_regulators"/>
</dbReference>
<reference evidence="3 4" key="1">
    <citation type="submission" date="2020-07" db="EMBL/GenBank/DDBJ databases">
        <title>Sequencing the genomes of 1000 actinobacteria strains.</title>
        <authorList>
            <person name="Klenk H.-P."/>
        </authorList>
    </citation>
    <scope>NUCLEOTIDE SEQUENCE [LARGE SCALE GENOMIC DNA]</scope>
    <source>
        <strain evidence="3 4">DSM 104006</strain>
    </source>
</reference>
<protein>
    <submittedName>
        <fullName evidence="3">Sugar diacid utilization regulator</fullName>
    </submittedName>
</protein>
<dbReference type="Gene3D" id="3.30.450.40">
    <property type="match status" value="1"/>
</dbReference>
<keyword evidence="4" id="KW-1185">Reference proteome</keyword>
<dbReference type="InterPro" id="IPR042070">
    <property type="entry name" value="PucR_C-HTH_sf"/>
</dbReference>
<name>A0A853B8U4_9PSEU</name>
<evidence type="ECO:0000313" key="3">
    <source>
        <dbReference type="EMBL" id="NYI91733.1"/>
    </source>
</evidence>
<dbReference type="AlphaFoldDB" id="A0A853B8U4"/>
<dbReference type="InterPro" id="IPR025736">
    <property type="entry name" value="PucR_C-HTH_dom"/>
</dbReference>
<comment type="similarity">
    <text evidence="1">Belongs to the CdaR family.</text>
</comment>
<dbReference type="Gene3D" id="1.10.10.2840">
    <property type="entry name" value="PucR C-terminal helix-turn-helix domain"/>
    <property type="match status" value="1"/>
</dbReference>
<dbReference type="Pfam" id="PF13556">
    <property type="entry name" value="HTH_30"/>
    <property type="match status" value="1"/>
</dbReference>
<dbReference type="InterPro" id="IPR029016">
    <property type="entry name" value="GAF-like_dom_sf"/>
</dbReference>
<sequence>MFSRTTEATFVVRRTMSCRPAGGEVDTVSRSAVRRLPRSPDEVLSVWMRAMTDSIRAINAEQDLSKVLAMIARQACELLDLQKCAVYVLDPERGTFCLEGSYGLTPAYVAAANSAPMRLDEGTARSGPPTARAALTGLPVFVEDAFVEPGLDRWHPSMNSEGLHGIVAAPLQAADGPPIGTITGYTTTRRRFDVDSIGLLTLLSEHAAAAIVAARRRDRERDAVARLSRVNDELVEHQRTVSRLRDLQHDLTRLLLQDVGLQGIAEFLARKLNATITIDTDDGTELATAPAGSGSRHDIAAVPVDDSVQTQIARIIGSGRAGNLVWHGASAICLVPVSTGGPSRPRLWAARSFPERFDDDERWAMEGCALLIALERSRVERRAEAEARLTQDLLSDLLSPAAMVRAESVMARAAALRHAPHEPHTLAVFLVPGTGKSPSDTARREARAELTRSLLDVARDVQPRPVIGSVGDYVVALIPSTAADSPDESASQLLIRMVEQVRDRTSGSARCVVGATLPSLGNVERGLTVVLRAASLVTPTSREVTRMADFGVHGLLLESGAGEALREFADATLAPIDQLDEHGSGEILATLRTWFASKLSNREAGNKLFVHPNTVGYRIKRAATATGLDLTNPADLMTLQLALMVRGIGGR</sequence>
<comment type="caution">
    <text evidence="3">The sequence shown here is derived from an EMBL/GenBank/DDBJ whole genome shotgun (WGS) entry which is preliminary data.</text>
</comment>
<dbReference type="Pfam" id="PF17853">
    <property type="entry name" value="GGDEF_2"/>
    <property type="match status" value="1"/>
</dbReference>
<dbReference type="SUPFAM" id="SSF55781">
    <property type="entry name" value="GAF domain-like"/>
    <property type="match status" value="1"/>
</dbReference>
<dbReference type="Pfam" id="PF13185">
    <property type="entry name" value="GAF_2"/>
    <property type="match status" value="1"/>
</dbReference>
<dbReference type="EMBL" id="JACCFK010000001">
    <property type="protein sequence ID" value="NYI91733.1"/>
    <property type="molecule type" value="Genomic_DNA"/>
</dbReference>